<dbReference type="GO" id="GO:0001527">
    <property type="term" value="C:microfibril"/>
    <property type="evidence" value="ECO:0007669"/>
    <property type="project" value="UniProtKB-ARBA"/>
</dbReference>
<feature type="chain" id="PRO_5043825741" description="Fibrillin-1" evidence="16">
    <location>
        <begin position="29"/>
        <end position="2883"/>
    </location>
</feature>
<protein>
    <recommendedName>
        <fullName evidence="13">Fibrillin-1</fullName>
    </recommendedName>
</protein>
<dbReference type="PROSITE" id="PS01187">
    <property type="entry name" value="EGF_CA"/>
    <property type="match status" value="15"/>
</dbReference>
<keyword evidence="4" id="KW-0272">Extracellular matrix</keyword>
<dbReference type="FunFam" id="2.10.25.10:FF:000058">
    <property type="entry name" value="Fibrillin 2"/>
    <property type="match status" value="1"/>
</dbReference>
<evidence type="ECO:0000256" key="3">
    <source>
        <dbReference type="ARBA" id="ARBA00022525"/>
    </source>
</evidence>
<gene>
    <name evidence="18 19" type="primary">fbn1.L</name>
</gene>
<evidence type="ECO:0000256" key="11">
    <source>
        <dbReference type="ARBA" id="ARBA00023157"/>
    </source>
</evidence>
<dbReference type="PANTHER" id="PTHR47333:SF5">
    <property type="entry name" value="FIBRILLIN-3"/>
    <property type="match status" value="1"/>
</dbReference>
<dbReference type="FunFam" id="2.10.25.10:FF:000003">
    <property type="entry name" value="fibrillin-1 isoform X1"/>
    <property type="match status" value="16"/>
</dbReference>
<evidence type="ECO:0000256" key="4">
    <source>
        <dbReference type="ARBA" id="ARBA00022530"/>
    </source>
</evidence>
<dbReference type="STRING" id="8355.A0A1L8H0J8"/>
<reference evidence="18" key="1">
    <citation type="submission" date="2025-08" db="UniProtKB">
        <authorList>
            <consortium name="RefSeq"/>
        </authorList>
    </citation>
    <scope>IDENTIFICATION</scope>
    <source>
        <strain evidence="18">J_2021</strain>
        <tissue evidence="18">Erythrocytes</tissue>
    </source>
</reference>
<evidence type="ECO:0000256" key="10">
    <source>
        <dbReference type="ARBA" id="ARBA00022837"/>
    </source>
</evidence>
<dbReference type="FunFam" id="3.90.290.10:FF:000010">
    <property type="entry name" value="Fibrillin 2"/>
    <property type="match status" value="1"/>
</dbReference>
<keyword evidence="8 16" id="KW-0732">Signal</keyword>
<dbReference type="Pfam" id="PF12662">
    <property type="entry name" value="cEGF"/>
    <property type="match status" value="3"/>
</dbReference>
<dbReference type="Pfam" id="PF12947">
    <property type="entry name" value="EGF_3"/>
    <property type="match status" value="1"/>
</dbReference>
<dbReference type="GO" id="GO:0048731">
    <property type="term" value="P:system development"/>
    <property type="evidence" value="ECO:0007669"/>
    <property type="project" value="UniProtKB-ARBA"/>
</dbReference>
<keyword evidence="5 14" id="KW-0245">EGF-like domain</keyword>
<dbReference type="PaxDb" id="8355-A0A1L8H0J8"/>
<dbReference type="FunFam" id="2.10.25.10:FF:000071">
    <property type="entry name" value="Fibrillin 2"/>
    <property type="match status" value="1"/>
</dbReference>
<dbReference type="SUPFAM" id="SSF57196">
    <property type="entry name" value="EGF/Laminin"/>
    <property type="match status" value="12"/>
</dbReference>
<dbReference type="CDD" id="cd00054">
    <property type="entry name" value="EGF_CA"/>
    <property type="match status" value="30"/>
</dbReference>
<dbReference type="Proteomes" id="UP000186698">
    <property type="component" value="Chromosome 3L"/>
</dbReference>
<evidence type="ECO:0000256" key="6">
    <source>
        <dbReference type="ARBA" id="ARBA00022553"/>
    </source>
</evidence>
<dbReference type="FunFam" id="2.10.25.10:FF:000023">
    <property type="entry name" value="Fibrillin 2"/>
    <property type="match status" value="2"/>
</dbReference>
<dbReference type="CTD" id="108711397"/>
<dbReference type="FunFam" id="2.10.25.10:FF:000087">
    <property type="entry name" value="Fibrillin 2"/>
    <property type="match status" value="1"/>
</dbReference>
<dbReference type="FunFam" id="2.10.25.10:FF:000133">
    <property type="entry name" value="Fibrillin 3"/>
    <property type="match status" value="1"/>
</dbReference>
<dbReference type="FunFam" id="2.10.25.10:FF:000019">
    <property type="entry name" value="latent-transforming growth factor beta-binding protein 1 isoform X2"/>
    <property type="match status" value="2"/>
</dbReference>
<dbReference type="FunFam" id="2.10.25.10:FF:000044">
    <property type="entry name" value="Fibrillin 2"/>
    <property type="match status" value="3"/>
</dbReference>
<name>A0A1L8H0J8_XENLA</name>
<dbReference type="GO" id="GO:0005179">
    <property type="term" value="F:hormone activity"/>
    <property type="evidence" value="ECO:0007669"/>
    <property type="project" value="UniProtKB-KW"/>
</dbReference>
<dbReference type="PROSITE" id="PS00022">
    <property type="entry name" value="EGF_1"/>
    <property type="match status" value="1"/>
</dbReference>
<evidence type="ECO:0000256" key="15">
    <source>
        <dbReference type="SAM" id="MobiDB-lite"/>
    </source>
</evidence>
<dbReference type="KEGG" id="xla:108711397"/>
<dbReference type="FunFam" id="3.90.290.10:FF:000009">
    <property type="entry name" value="Fibrillin 2"/>
    <property type="match status" value="1"/>
</dbReference>
<dbReference type="FunFam" id="2.10.25.10:FF:000086">
    <property type="entry name" value="Fibrillin 2"/>
    <property type="match status" value="1"/>
</dbReference>
<dbReference type="SMART" id="SM00181">
    <property type="entry name" value="EGF"/>
    <property type="match status" value="46"/>
</dbReference>
<dbReference type="RefSeq" id="XP_018108582.1">
    <property type="nucleotide sequence ID" value="XM_018253093.2"/>
</dbReference>
<dbReference type="GO" id="GO:0005509">
    <property type="term" value="F:calcium ion binding"/>
    <property type="evidence" value="ECO:0007669"/>
    <property type="project" value="InterPro"/>
</dbReference>
<dbReference type="FunFam" id="3.90.290.10:FF:000008">
    <property type="entry name" value="Fibrillin 3"/>
    <property type="match status" value="1"/>
</dbReference>
<feature type="disulfide bond" evidence="14">
    <location>
        <begin position="2586"/>
        <end position="2596"/>
    </location>
</feature>
<evidence type="ECO:0000313" key="17">
    <source>
        <dbReference type="Proteomes" id="UP000186698"/>
    </source>
</evidence>
<dbReference type="FunFam" id="2.10.25.10:FF:000049">
    <property type="entry name" value="Fibrillin 2"/>
    <property type="match status" value="2"/>
</dbReference>
<dbReference type="InterPro" id="IPR040872">
    <property type="entry name" value="Fibrillin_U_N"/>
</dbReference>
<proteinExistence type="inferred from homology"/>
<evidence type="ECO:0000256" key="12">
    <source>
        <dbReference type="ARBA" id="ARBA00023180"/>
    </source>
</evidence>
<comment type="similarity">
    <text evidence="2">Belongs to the fibrillin family.</text>
</comment>
<dbReference type="Pfam" id="PF18193">
    <property type="entry name" value="Fibrillin_U_N"/>
    <property type="match status" value="1"/>
</dbReference>
<dbReference type="PROSITE" id="PS50026">
    <property type="entry name" value="EGF_3"/>
    <property type="match status" value="41"/>
</dbReference>
<accession>A0A1L8H0J8</accession>
<evidence type="ECO:0000256" key="14">
    <source>
        <dbReference type="PROSITE-ProRule" id="PRU00076"/>
    </source>
</evidence>
<dbReference type="SMART" id="SM00179">
    <property type="entry name" value="EGF_CA"/>
    <property type="match status" value="44"/>
</dbReference>
<dbReference type="InterPro" id="IPR017878">
    <property type="entry name" value="TB_dom"/>
</dbReference>
<dbReference type="FunFam" id="3.90.290.10:FF:000011">
    <property type="entry name" value="Fibrillin 2"/>
    <property type="match status" value="1"/>
</dbReference>
<feature type="disulfide bond" evidence="14">
    <location>
        <begin position="158"/>
        <end position="168"/>
    </location>
</feature>
<dbReference type="FunFam" id="3.90.290.10:FF:000005">
    <property type="entry name" value="Fibrillin 2"/>
    <property type="match status" value="1"/>
</dbReference>
<dbReference type="FunFam" id="2.10.25.10:FF:000002">
    <property type="entry name" value="Latent-transforming growth factor beta-binding protein 3"/>
    <property type="match status" value="1"/>
</dbReference>
<sequence length="2883" mass="312305">MKPLPLLGSLWGCWALTLLLLCVSSSHTADKDAPPANSAKEPRASRAKRRGGGTGAAHDVLKGPNVCGSRYNAYCCPGWKTLPGGNQCIVPICRHTCGDGFCSRPNMCTCPTGQLAPSCGSKSIQQCNIRCMNGGTCSDEQCHCQKGYTGTHCGQPVCEHGCLNGGRCVAPNRCACTYGFTGPQCERDYRTGPCFTVVSNQMCQGQLSGIVCTKTLCCATVGRAWGHPCEMCPAQPHPCRRGFIPNIRTGACQDVDECQAIPGMCQGGTCINTVGSFECKCAAGHRFNDITQKCEDIDECSTIPGICEPGECANTVGSYFCKCPPGFFTSADGSRCVDIRPGYCFTSLANGRCNNQQPQTVTKQQCCCDSGRCWSPGPTTSPDMCPIRGTDEYRKLCIIPGAPPLGPGPVLPGPGPGHVPPGQFPPVFPPVYPPVYPPVFPPAVLPVYPTRGPSVVVGVNVSQQQIADYCALFRNLCLHGRCIPTPGSYRCECNQGFILDGRGECIDIDECEKNPCRHADCLNTQGSYICKCYSGFQSTSTRTECRDIDECLQNGRICNNGRCVNTDGSFHCVCNAGFQVSADGKNCEDMDECSVRNMCLNGMCINEDGSFKCICKPGFQLASNGRFCTDIDECETAGICMNGHCVNTEGSFRCECFPGLAVGLDGRVCVDTHRRSTCYGGYKRGQCVRPLLGAVTKSECCCASTDFAFGEPCQPCPAKTSEEYQALCSSGPGITSVGTDINECALDPDICSNGICENLRGTYKCICNAGYEVDATGKNCVDIDECALNRLLCDNGQCRNTPGSFSCSCPNGFVYKPDLKTCEDIDECESNPCINGLCRNIPGSFVCECPTGSTLDKTKIICIETIKATCWQNIVNGRCEININGGTLRSQCCATLGAAWGSPCMPCEADAVCAKGFARSKGTTCEDVNECDVFPGLCTNGHCVNTMGSFVCQCSSGMTLDASKRTCLDIRLEICYLKHEDEECSAQIAGRHRMDACCCSVGAAWGPDCDECPDKGTPEFETLCPRGPGFASKEISPGKTFSKDINECRMIPSLCKYGKCKNTIGSFKCRCDSGFALDHEERNCTDIDECRISPDVCGQGNCINTPGDFECDCFEGYESGFMMMKNCMDIDECERNPLLCRGGLCLNTEGSFKCECPPGHEVAPDNSACIDINECELSTDLCRHGRCINLIGRYQCACEPGYQLTPDKLSCVDTNECDFFNGGCDTFCTNSEGSYECHCRDGFALMPDHRTCTDIDECENNPNICDGGQCTNIPGEYRCLCFEGYMASDDMKTCLDVDECELHLNICLSGSCENTKGSFICHCDAGYSGKKGQTGCTDINECEIGAHNCDRHAICTNTPGSFKCNCSPGWVGNGMKCSDLDECSNGTHLCSPNADCKNTMGSYRCLCKEGYVGDGFTCADIDECSENLNLCGNGQCLNTPGGYRCDCDMGFLPSVDGKACEDIDECTLPNICVFGTCRNLPGLFRCDCDTGYELDRTGGNCTDVDECAEPTMCISGTCLNTPGSYNCECPSDFELNPTGVGCVDTRSGTCYLDIKPRGDNGDVSCSNEIGVSVPKASCCCSLGKAWGTPCELCPAVNSSEYKVLCPGGEGFRPNPITVILEDIDECLELPGLCQGGKCINTFGSFQCRCPPGFYLNEETRVCDDVNECDQPGICGPGTCFNTVGNYTCICPPDYMQVNGGNNCMDMRRSLCFRNYYAENQTCDGELLYNMTKKMCCCSYNIGRAWHRPCEECPLPSTDDFASLCGSARPGFLIDIYTGLPVDIDECREIPGVCENGVCINMVGSFRCECPMGFFYNDKLLICEDIDECQNGPVCQRNADCVNTPGSYRCDCKPGYKFTSTGQCIDRNECQEIPNICSHGECTDTTGGYYCVCHNGFKTNEDQTMCLDINECERDPCGNGTCKNTIGSYNCRCFDGFILSHNNDCIDIDECTTLNGQLCRNGQCVNTVGSFACLCNEGYEMASDGRTCLDINECALDPGKCAPGTCQNLDGSYRCICPPGYLLKDDTCEDIDECTEEPETCALGTCSNVPGSFTCLCPEGFVLSSTGKRCQDLRVSFCFTKFEEGQCTSPKALNHSKQECCCALKGAGWGSPCELCPVEGDEAFRQICPFGSGVIVGPDDERVDMDECVYPDKCKNGKCINTDGSYRCECSYGYSLSGDDCIDIDECSVGNPCGNGTCKNIIGGFECTCEEGFEPGPMMSCEDVNECAQNPLLCAFRCINTYGSYECKCPAGYVLREDKRMCKDQDECEDGIHDCESKQMTCKNLIGTYMCICGPGYQRRLDGDGCMDLNECLKPGICDNGKCVNTMGSYKCDCLEGFNVSATETECIDNRLGYCFTEVLHTMCQIGSSNRNSVTKSECCCNSGRGWGINCEICPFQGTVQFRKLCPYGKGFTTGGEDIDECQVLHGICQNGQCVNERGTYRCECNPGYVPDMTGTSCIDLDECSQSPKPCNFICKNTDGSFQCSCPRGYILQEDGRSCKDLDECATKQHNCQFICVNTIGGFTCKCPPGFTQHHTACIDNNECASDVNMCGAKGICQNTPGSYSCDCQRGFTLDQSGAACEDVDECDGSHRCQHGCQNIIGGYRCSCPQGYLQHYQWNQCVDENECLNAHACGGASCHNTLGSFKCMCPTGFQFEQFAGSCQDVNECSSSQAPCSFGCSNTEGGYVCGCPSGYFRIGQGHCVTGAGISRVQDMSVSGEIDDNSLSPEACYDCKINGYPKRGRKRRSANDTALNDEEEQLEPPVSLASWDIEKPLVLSFNISHLNNKDRILELTPALTTLTNHNRYLIDSGNEDGLFRINQKEGISYLHMTKKKPVAGSYSLQINSVPLYKEKELIQLEDKHDRDYLSGELGDVLQMKITILLH</sequence>
<keyword evidence="17" id="KW-1185">Reference proteome</keyword>
<dbReference type="InterPro" id="IPR049388">
    <property type="entry name" value="FBN_EGF_N"/>
</dbReference>
<evidence type="ECO:0000256" key="7">
    <source>
        <dbReference type="ARBA" id="ARBA00022702"/>
    </source>
</evidence>
<dbReference type="SUPFAM" id="SSF57581">
    <property type="entry name" value="TB module/8-cys domain"/>
    <property type="match status" value="9"/>
</dbReference>
<dbReference type="Gene3D" id="3.90.290.10">
    <property type="entry name" value="TGF-beta binding (TB) domain"/>
    <property type="match status" value="9"/>
</dbReference>
<comment type="caution">
    <text evidence="14">Lacks conserved residue(s) required for the propagation of feature annotation.</text>
</comment>
<feature type="disulfide bond" evidence="14">
    <location>
        <begin position="176"/>
        <end position="185"/>
    </location>
</feature>
<dbReference type="PROSITE" id="PS51364">
    <property type="entry name" value="TB"/>
    <property type="match status" value="9"/>
</dbReference>
<dbReference type="Bgee" id="108711397">
    <property type="expression patterns" value="Expressed in lung and 13 other cell types or tissues"/>
</dbReference>
<dbReference type="OMA" id="DPKCHAG"/>
<dbReference type="GO" id="GO:0007219">
    <property type="term" value="P:Notch signaling pathway"/>
    <property type="evidence" value="ECO:0000318"/>
    <property type="project" value="GO_Central"/>
</dbReference>
<dbReference type="Xenbase" id="XB-GENE-6487589">
    <property type="gene designation" value="fbn1.L"/>
</dbReference>
<dbReference type="InterPro" id="IPR052080">
    <property type="entry name" value="vWF_C/EGF_Fibrillin"/>
</dbReference>
<dbReference type="Pfam" id="PF07645">
    <property type="entry name" value="EGF_CA"/>
    <property type="match status" value="37"/>
</dbReference>
<evidence type="ECO:0000313" key="19">
    <source>
        <dbReference type="Xenbase" id="XB-GENE-6487589"/>
    </source>
</evidence>
<dbReference type="FunFam" id="3.90.290.10:FF:000020">
    <property type="entry name" value="Fibrillin-1"/>
    <property type="match status" value="1"/>
</dbReference>
<keyword evidence="7" id="KW-0372">Hormone</keyword>
<keyword evidence="9" id="KW-0677">Repeat</keyword>
<evidence type="ECO:0000256" key="8">
    <source>
        <dbReference type="ARBA" id="ARBA00022729"/>
    </source>
</evidence>
<dbReference type="FunFam" id="2.10.25.10:FF:000010">
    <property type="entry name" value="Pro-epidermal growth factor"/>
    <property type="match status" value="2"/>
</dbReference>
<dbReference type="Pfam" id="PF00683">
    <property type="entry name" value="TB"/>
    <property type="match status" value="9"/>
</dbReference>
<dbReference type="FunFam" id="3.90.290.10:FF:000003">
    <property type="entry name" value="Fibrillin 3"/>
    <property type="match status" value="1"/>
</dbReference>
<dbReference type="InterPro" id="IPR001881">
    <property type="entry name" value="EGF-like_Ca-bd_dom"/>
</dbReference>
<dbReference type="FunFam" id="2.10.25.10:FF:000159">
    <property type="entry name" value="Fibrillin 2"/>
    <property type="match status" value="1"/>
</dbReference>
<keyword evidence="6" id="KW-0597">Phosphoprotein</keyword>
<dbReference type="FunFam" id="2.10.25.10:FF:000008">
    <property type="entry name" value="Signal peptide, CUB domain, EGF-like 2"/>
    <property type="match status" value="1"/>
</dbReference>
<evidence type="ECO:0000256" key="2">
    <source>
        <dbReference type="ARBA" id="ARBA00008972"/>
    </source>
</evidence>
<dbReference type="PIRSF" id="PIRSF036312">
    <property type="entry name" value="Fibrillin"/>
    <property type="match status" value="1"/>
</dbReference>
<dbReference type="PROSITE" id="PS00010">
    <property type="entry name" value="ASX_HYDROXYL"/>
    <property type="match status" value="41"/>
</dbReference>
<feature type="signal peptide" evidence="16">
    <location>
        <begin position="1"/>
        <end position="28"/>
    </location>
</feature>
<feature type="disulfide bond" evidence="14">
    <location>
        <begin position="511"/>
        <end position="521"/>
    </location>
</feature>
<dbReference type="InterPro" id="IPR026823">
    <property type="entry name" value="cEGF"/>
</dbReference>
<keyword evidence="3" id="KW-0964">Secreted</keyword>
<evidence type="ECO:0000256" key="1">
    <source>
        <dbReference type="ARBA" id="ARBA00004498"/>
    </source>
</evidence>
<dbReference type="InterPro" id="IPR018097">
    <property type="entry name" value="EGF_Ca-bd_CS"/>
</dbReference>
<dbReference type="GO" id="GO:0005112">
    <property type="term" value="F:Notch binding"/>
    <property type="evidence" value="ECO:0000318"/>
    <property type="project" value="GO_Central"/>
</dbReference>
<dbReference type="FunFam" id="2.10.25.10:FF:000097">
    <property type="entry name" value="Fibrillin 2"/>
    <property type="match status" value="1"/>
</dbReference>
<feature type="region of interest" description="Disordered" evidence="15">
    <location>
        <begin position="28"/>
        <end position="57"/>
    </location>
</feature>
<evidence type="ECO:0000256" key="5">
    <source>
        <dbReference type="ARBA" id="ARBA00022536"/>
    </source>
</evidence>
<dbReference type="Gene3D" id="2.10.25.10">
    <property type="entry name" value="Laminin"/>
    <property type="match status" value="46"/>
</dbReference>
<dbReference type="InterPro" id="IPR009030">
    <property type="entry name" value="Growth_fac_rcpt_cys_sf"/>
</dbReference>
<dbReference type="AGR" id="Xenbase:XB-GENE-6487589"/>
<organism evidence="17 18">
    <name type="scientific">Xenopus laevis</name>
    <name type="common">African clawed frog</name>
    <dbReference type="NCBI Taxonomy" id="8355"/>
    <lineage>
        <taxon>Eukaryota</taxon>
        <taxon>Metazoa</taxon>
        <taxon>Chordata</taxon>
        <taxon>Craniata</taxon>
        <taxon>Vertebrata</taxon>
        <taxon>Euteleostomi</taxon>
        <taxon>Amphibia</taxon>
        <taxon>Batrachia</taxon>
        <taxon>Anura</taxon>
        <taxon>Pipoidea</taxon>
        <taxon>Pipidae</taxon>
        <taxon>Xenopodinae</taxon>
        <taxon>Xenopus</taxon>
        <taxon>Xenopus</taxon>
    </lineage>
</organism>
<evidence type="ECO:0000256" key="13">
    <source>
        <dbReference type="ARBA" id="ARBA00069509"/>
    </source>
</evidence>
<evidence type="ECO:0000256" key="9">
    <source>
        <dbReference type="ARBA" id="ARBA00022737"/>
    </source>
</evidence>
<evidence type="ECO:0000313" key="18">
    <source>
        <dbReference type="RefSeq" id="XP_018108582.1"/>
    </source>
</evidence>
<comment type="subcellular location">
    <subcellularLocation>
        <location evidence="1">Secreted</location>
        <location evidence="1">Extracellular space</location>
        <location evidence="1">Extracellular matrix</location>
    </subcellularLocation>
</comment>
<dbReference type="OrthoDB" id="4062651at2759"/>
<dbReference type="InterPro" id="IPR024731">
    <property type="entry name" value="NELL2-like_EGF"/>
</dbReference>
<dbReference type="InterPro" id="IPR049883">
    <property type="entry name" value="NOTCH1_EGF-like"/>
</dbReference>
<dbReference type="FunFam" id="2.10.25.10:FF:000038">
    <property type="entry name" value="Fibrillin 2"/>
    <property type="match status" value="1"/>
</dbReference>
<evidence type="ECO:0000256" key="16">
    <source>
        <dbReference type="SAM" id="SignalP"/>
    </source>
</evidence>
<dbReference type="SUPFAM" id="SSF57184">
    <property type="entry name" value="Growth factor receptor domain"/>
    <property type="match status" value="12"/>
</dbReference>
<dbReference type="GeneID" id="108711397"/>
<feature type="disulfide bond" evidence="14">
    <location>
        <begin position="1911"/>
        <end position="1921"/>
    </location>
</feature>
<dbReference type="Pfam" id="PF21364">
    <property type="entry name" value="EGF_FBN_1st"/>
    <property type="match status" value="1"/>
</dbReference>
<dbReference type="GO" id="GO:2001205">
    <property type="term" value="P:negative regulation of osteoclast development"/>
    <property type="evidence" value="ECO:0007669"/>
    <property type="project" value="UniProtKB-ARBA"/>
</dbReference>
<dbReference type="PROSITE" id="PS01186">
    <property type="entry name" value="EGF_2"/>
    <property type="match status" value="26"/>
</dbReference>
<dbReference type="InterPro" id="IPR000742">
    <property type="entry name" value="EGF"/>
</dbReference>
<feature type="disulfide bond" evidence="14">
    <location>
        <begin position="828"/>
        <end position="838"/>
    </location>
</feature>
<keyword evidence="12" id="KW-0325">Glycoprotein</keyword>
<dbReference type="PANTHER" id="PTHR47333">
    <property type="entry name" value="VON WILLEBRAND FACTOR C AND EGF DOMAIN-CONTAINING PROTEIN"/>
    <property type="match status" value="1"/>
</dbReference>
<dbReference type="InterPro" id="IPR000152">
    <property type="entry name" value="EGF-type_Asp/Asn_hydroxyl_site"/>
</dbReference>
<dbReference type="FunFam" id="3.90.290.10:FF:000007">
    <property type="entry name" value="Fibrillin 2"/>
    <property type="match status" value="1"/>
</dbReference>
<keyword evidence="11 14" id="KW-1015">Disulfide bond</keyword>
<dbReference type="InterPro" id="IPR036773">
    <property type="entry name" value="TB_dom_sf"/>
</dbReference>
<dbReference type="FunFam" id="2.10.25.10:FF:000005">
    <property type="entry name" value="Fibrillin 2"/>
    <property type="match status" value="1"/>
</dbReference>
<keyword evidence="10" id="KW-0106">Calcium</keyword>
<dbReference type="FunFam" id="2.10.25.10:FF:000096">
    <property type="entry name" value="Putative fibrillin 2"/>
    <property type="match status" value="1"/>
</dbReference>